<sequence>MGLKFAAGEQLPLLPLTEATEEAVEDCPATPKPAQSSPELLTCPPPPRKPRPAKRKAYGDGVSRCFFAVPSDLSAVFLPAKNARLLSSLGWCSSLGFAAEADTDASGSTSTEDQASYAFASFAAPFPNGQPTG</sequence>
<evidence type="ECO:0000313" key="2">
    <source>
        <dbReference type="EMBL" id="KAG6520654.1"/>
    </source>
</evidence>
<comment type="caution">
    <text evidence="2">The sequence shown here is derived from an EMBL/GenBank/DDBJ whole genome shotgun (WGS) entry which is preliminary data.</text>
</comment>
<feature type="region of interest" description="Disordered" evidence="1">
    <location>
        <begin position="20"/>
        <end position="56"/>
    </location>
</feature>
<keyword evidence="3" id="KW-1185">Reference proteome</keyword>
<dbReference type="PANTHER" id="PTHR35162">
    <property type="entry name" value="OS08G0516600 PROTEIN"/>
    <property type="match status" value="1"/>
</dbReference>
<dbReference type="Proteomes" id="UP000734854">
    <property type="component" value="Unassembled WGS sequence"/>
</dbReference>
<reference evidence="2 3" key="1">
    <citation type="submission" date="2020-08" db="EMBL/GenBank/DDBJ databases">
        <title>Plant Genome Project.</title>
        <authorList>
            <person name="Zhang R.-G."/>
        </authorList>
    </citation>
    <scope>NUCLEOTIDE SEQUENCE [LARGE SCALE GENOMIC DNA]</scope>
    <source>
        <tissue evidence="2">Rhizome</tissue>
    </source>
</reference>
<proteinExistence type="predicted"/>
<accession>A0A8J5H7A8</accession>
<dbReference type="PANTHER" id="PTHR35162:SF2">
    <property type="entry name" value="OS08G0516600 PROTEIN"/>
    <property type="match status" value="1"/>
</dbReference>
<dbReference type="AlphaFoldDB" id="A0A8J5H7A8"/>
<name>A0A8J5H7A8_ZINOF</name>
<evidence type="ECO:0000256" key="1">
    <source>
        <dbReference type="SAM" id="MobiDB-lite"/>
    </source>
</evidence>
<gene>
    <name evidence="2" type="ORF">ZIOFF_017714</name>
</gene>
<dbReference type="InterPro" id="IPR053115">
    <property type="entry name" value="CDK_inhibitor"/>
</dbReference>
<protein>
    <submittedName>
        <fullName evidence="2">Uncharacterized protein</fullName>
    </submittedName>
</protein>
<organism evidence="2 3">
    <name type="scientific">Zingiber officinale</name>
    <name type="common">Ginger</name>
    <name type="synonym">Amomum zingiber</name>
    <dbReference type="NCBI Taxonomy" id="94328"/>
    <lineage>
        <taxon>Eukaryota</taxon>
        <taxon>Viridiplantae</taxon>
        <taxon>Streptophyta</taxon>
        <taxon>Embryophyta</taxon>
        <taxon>Tracheophyta</taxon>
        <taxon>Spermatophyta</taxon>
        <taxon>Magnoliopsida</taxon>
        <taxon>Liliopsida</taxon>
        <taxon>Zingiberales</taxon>
        <taxon>Zingiberaceae</taxon>
        <taxon>Zingiber</taxon>
    </lineage>
</organism>
<evidence type="ECO:0000313" key="3">
    <source>
        <dbReference type="Proteomes" id="UP000734854"/>
    </source>
</evidence>
<dbReference type="EMBL" id="JACMSC010000005">
    <property type="protein sequence ID" value="KAG6520654.1"/>
    <property type="molecule type" value="Genomic_DNA"/>
</dbReference>